<dbReference type="AlphaFoldDB" id="A0AAW4L525"/>
<reference evidence="1 2" key="1">
    <citation type="submission" date="2021-05" db="EMBL/GenBank/DDBJ databases">
        <title>The draft genome of Geobacter pelophilus DSM 12255.</title>
        <authorList>
            <person name="Xu Z."/>
            <person name="Masuda Y."/>
            <person name="Itoh H."/>
            <person name="Senoo K."/>
        </authorList>
    </citation>
    <scope>NUCLEOTIDE SEQUENCE [LARGE SCALE GENOMIC DNA]</scope>
    <source>
        <strain evidence="1 2">DSM 12255</strain>
    </source>
</reference>
<gene>
    <name evidence="1" type="ORF">KI809_11470</name>
</gene>
<evidence type="ECO:0000313" key="2">
    <source>
        <dbReference type="Proteomes" id="UP000811899"/>
    </source>
</evidence>
<dbReference type="RefSeq" id="WP_214171694.1">
    <property type="nucleotide sequence ID" value="NZ_JAHCVJ010000004.1"/>
</dbReference>
<comment type="caution">
    <text evidence="1">The sequence shown here is derived from an EMBL/GenBank/DDBJ whole genome shotgun (WGS) entry which is preliminary data.</text>
</comment>
<sequence length="386" mass="42267">MAENRLAQPLARSLAVITQLHLPGTAGRLSQQIRDLERVSPLFNAAGLVRKVQRPSPLTTEVAGIATATPSPHRVMGGFLYAAGAVRLDLIVKDNQVSTGAQDSACEIDDIDAEDQKERLKLISIRQAYELADAAMNDGERRDLIILDTPLLLSRSMVAPRDTISHRGHRQAYEAAVEAVRRFWTAHKERMFPWSKQGPVLVSVGGGRFGAVLQLAQQDLRTAEGREFVLPGENISTSGFESADGMERAILTIGERRFLQGILGPFTRTAAFLLNVQSPSMEPAELANEGVVGFHYKGAQGTAARFAHMLGSSDQWTASDLDRVAGLLMAMSAIGGERAEPLPIMLANRELTPLEPFLESYAREVSHHMRNRTLEQEWLGGLDELD</sequence>
<accession>A0AAW4L525</accession>
<organism evidence="1 2">
    <name type="scientific">Geoanaerobacter pelophilus</name>
    <dbReference type="NCBI Taxonomy" id="60036"/>
    <lineage>
        <taxon>Bacteria</taxon>
        <taxon>Pseudomonadati</taxon>
        <taxon>Thermodesulfobacteriota</taxon>
        <taxon>Desulfuromonadia</taxon>
        <taxon>Geobacterales</taxon>
        <taxon>Geobacteraceae</taxon>
        <taxon>Geoanaerobacter</taxon>
    </lineage>
</organism>
<dbReference type="EMBL" id="JAHCVJ010000004">
    <property type="protein sequence ID" value="MBT0664920.1"/>
    <property type="molecule type" value="Genomic_DNA"/>
</dbReference>
<dbReference type="Proteomes" id="UP000811899">
    <property type="component" value="Unassembled WGS sequence"/>
</dbReference>
<keyword evidence="2" id="KW-1185">Reference proteome</keyword>
<evidence type="ECO:0008006" key="3">
    <source>
        <dbReference type="Google" id="ProtNLM"/>
    </source>
</evidence>
<protein>
    <recommendedName>
        <fullName evidence="3">NurA domain-containing protein</fullName>
    </recommendedName>
</protein>
<proteinExistence type="predicted"/>
<evidence type="ECO:0000313" key="1">
    <source>
        <dbReference type="EMBL" id="MBT0664920.1"/>
    </source>
</evidence>
<name>A0AAW4L525_9BACT</name>